<accession>A0A2H3JN10</accession>
<keyword evidence="2" id="KW-1185">Reference proteome</keyword>
<gene>
    <name evidence="1" type="ORF">WOLCODRAFT_153333</name>
</gene>
<evidence type="ECO:0000313" key="2">
    <source>
        <dbReference type="Proteomes" id="UP000218811"/>
    </source>
</evidence>
<name>A0A2H3JN10_WOLCO</name>
<evidence type="ECO:0000313" key="1">
    <source>
        <dbReference type="EMBL" id="PCH43281.1"/>
    </source>
</evidence>
<reference evidence="1 2" key="1">
    <citation type="journal article" date="2012" name="Science">
        <title>The Paleozoic origin of enzymatic lignin decomposition reconstructed from 31 fungal genomes.</title>
        <authorList>
            <person name="Floudas D."/>
            <person name="Binder M."/>
            <person name="Riley R."/>
            <person name="Barry K."/>
            <person name="Blanchette R.A."/>
            <person name="Henrissat B."/>
            <person name="Martinez A.T."/>
            <person name="Otillar R."/>
            <person name="Spatafora J.W."/>
            <person name="Yadav J.S."/>
            <person name="Aerts A."/>
            <person name="Benoit I."/>
            <person name="Boyd A."/>
            <person name="Carlson A."/>
            <person name="Copeland A."/>
            <person name="Coutinho P.M."/>
            <person name="de Vries R.P."/>
            <person name="Ferreira P."/>
            <person name="Findley K."/>
            <person name="Foster B."/>
            <person name="Gaskell J."/>
            <person name="Glotzer D."/>
            <person name="Gorecki P."/>
            <person name="Heitman J."/>
            <person name="Hesse C."/>
            <person name="Hori C."/>
            <person name="Igarashi K."/>
            <person name="Jurgens J.A."/>
            <person name="Kallen N."/>
            <person name="Kersten P."/>
            <person name="Kohler A."/>
            <person name="Kuees U."/>
            <person name="Kumar T.K.A."/>
            <person name="Kuo A."/>
            <person name="LaButti K."/>
            <person name="Larrondo L.F."/>
            <person name="Lindquist E."/>
            <person name="Ling A."/>
            <person name="Lombard V."/>
            <person name="Lucas S."/>
            <person name="Lundell T."/>
            <person name="Martin R."/>
            <person name="McLaughlin D.J."/>
            <person name="Morgenstern I."/>
            <person name="Morin E."/>
            <person name="Murat C."/>
            <person name="Nagy L.G."/>
            <person name="Nolan M."/>
            <person name="Ohm R.A."/>
            <person name="Patyshakuliyeva A."/>
            <person name="Rokas A."/>
            <person name="Ruiz-Duenas F.J."/>
            <person name="Sabat G."/>
            <person name="Salamov A."/>
            <person name="Samejima M."/>
            <person name="Schmutz J."/>
            <person name="Slot J.C."/>
            <person name="St John F."/>
            <person name="Stenlid J."/>
            <person name="Sun H."/>
            <person name="Sun S."/>
            <person name="Syed K."/>
            <person name="Tsang A."/>
            <person name="Wiebenga A."/>
            <person name="Young D."/>
            <person name="Pisabarro A."/>
            <person name="Eastwood D.C."/>
            <person name="Martin F."/>
            <person name="Cullen D."/>
            <person name="Grigoriev I.V."/>
            <person name="Hibbett D.S."/>
        </authorList>
    </citation>
    <scope>NUCLEOTIDE SEQUENCE [LARGE SCALE GENOMIC DNA]</scope>
    <source>
        <strain evidence="1 2">MD-104</strain>
    </source>
</reference>
<dbReference type="Proteomes" id="UP000218811">
    <property type="component" value="Unassembled WGS sequence"/>
</dbReference>
<sequence length="120" mass="12846">MSHLRQSSATFLDLRKATEPQIRIHGVGSLTTAGGVSGMRTGSCGGVLVAFLRVSPLARRHVVGDDLVARIARAQSTSSSPHAACAREGESTEMVEGLLLHLDGDMDMLRSLELRCEVFK</sequence>
<dbReference type="EMBL" id="KB468135">
    <property type="protein sequence ID" value="PCH43281.1"/>
    <property type="molecule type" value="Genomic_DNA"/>
</dbReference>
<protein>
    <submittedName>
        <fullName evidence="1">Uncharacterized protein</fullName>
    </submittedName>
</protein>
<dbReference type="AlphaFoldDB" id="A0A2H3JN10"/>
<organism evidence="1 2">
    <name type="scientific">Wolfiporia cocos (strain MD-104)</name>
    <name type="common">Brown rot fungus</name>
    <dbReference type="NCBI Taxonomy" id="742152"/>
    <lineage>
        <taxon>Eukaryota</taxon>
        <taxon>Fungi</taxon>
        <taxon>Dikarya</taxon>
        <taxon>Basidiomycota</taxon>
        <taxon>Agaricomycotina</taxon>
        <taxon>Agaricomycetes</taxon>
        <taxon>Polyporales</taxon>
        <taxon>Phaeolaceae</taxon>
        <taxon>Wolfiporia</taxon>
    </lineage>
</organism>
<proteinExistence type="predicted"/>